<reference evidence="1" key="1">
    <citation type="submission" date="2015-04" db="EMBL/GenBank/DDBJ databases">
        <title>The genome sequence of the plant pathogenic Rhizarian Plasmodiophora brassicae reveals insights in its biotrophic life cycle and the origin of chitin synthesis.</title>
        <authorList>
            <person name="Schwelm A."/>
            <person name="Fogelqvist J."/>
            <person name="Knaust A."/>
            <person name="Julke S."/>
            <person name="Lilja T."/>
            <person name="Dhandapani V."/>
            <person name="Bonilla-Rosso G."/>
            <person name="Karlsson M."/>
            <person name="Shevchenko A."/>
            <person name="Choi S.R."/>
            <person name="Kim H.G."/>
            <person name="Park J.Y."/>
            <person name="Lim Y.P."/>
            <person name="Ludwig-Muller J."/>
            <person name="Dixelius C."/>
        </authorList>
    </citation>
    <scope>NUCLEOTIDE SEQUENCE</scope>
    <source>
        <tissue evidence="1">Potato root galls</tissue>
    </source>
</reference>
<accession>A0A0H5QV97</accession>
<name>A0A0H5QV97_9EUKA</name>
<dbReference type="InterPro" id="IPR027417">
    <property type="entry name" value="P-loop_NTPase"/>
</dbReference>
<dbReference type="EMBL" id="HACM01005373">
    <property type="protein sequence ID" value="CRZ05815.1"/>
    <property type="molecule type" value="Transcribed_RNA"/>
</dbReference>
<organism evidence="1">
    <name type="scientific">Spongospora subterranea</name>
    <dbReference type="NCBI Taxonomy" id="70186"/>
    <lineage>
        <taxon>Eukaryota</taxon>
        <taxon>Sar</taxon>
        <taxon>Rhizaria</taxon>
        <taxon>Endomyxa</taxon>
        <taxon>Phytomyxea</taxon>
        <taxon>Plasmodiophorida</taxon>
        <taxon>Plasmodiophoridae</taxon>
        <taxon>Spongospora</taxon>
    </lineage>
</organism>
<dbReference type="AlphaFoldDB" id="A0A0H5QV97"/>
<sequence>MAYAASLFRHDLHVTIFRQQNVVVEDMVLQGMVVQYELTRYKLHYDIITISKAEIDPAMCSADGYILAYSGSSNASAICIEPALLRLIDIQRTLRIPIVIVQIQSTTKANKVPDTFGGLLAIKYGATFVSVSADDGVTIANTIVAEIGDDRSIRKKIRHRYLKNISTASKWNDAALTRYEIANTIIGVLIICILLRLKSSVFI</sequence>
<proteinExistence type="predicted"/>
<protein>
    <submittedName>
        <fullName evidence="1">Uncharacterized protein</fullName>
    </submittedName>
</protein>
<dbReference type="Gene3D" id="3.40.50.300">
    <property type="entry name" value="P-loop containing nucleotide triphosphate hydrolases"/>
    <property type="match status" value="1"/>
</dbReference>
<evidence type="ECO:0000313" key="1">
    <source>
        <dbReference type="EMBL" id="CRZ05815.1"/>
    </source>
</evidence>